<organism evidence="1 2">
    <name type="scientific">Puccinia graminis f. sp. tritici (strain CRL 75-36-700-3 / race SCCL)</name>
    <name type="common">Black stem rust fungus</name>
    <dbReference type="NCBI Taxonomy" id="418459"/>
    <lineage>
        <taxon>Eukaryota</taxon>
        <taxon>Fungi</taxon>
        <taxon>Dikarya</taxon>
        <taxon>Basidiomycota</taxon>
        <taxon>Pucciniomycotina</taxon>
        <taxon>Pucciniomycetes</taxon>
        <taxon>Pucciniales</taxon>
        <taxon>Pucciniaceae</taxon>
        <taxon>Puccinia</taxon>
    </lineage>
</organism>
<name>E3L9Z9_PUCGT</name>
<dbReference type="EMBL" id="DS178390">
    <property type="protein sequence ID" value="EFP93374.2"/>
    <property type="molecule type" value="Genomic_DNA"/>
</dbReference>
<dbReference type="VEuPathDB" id="FungiDB:PGTG_19107"/>
<protein>
    <submittedName>
        <fullName evidence="1">Uncharacterized protein</fullName>
    </submittedName>
</protein>
<evidence type="ECO:0000313" key="1">
    <source>
        <dbReference type="EMBL" id="EFP93374.2"/>
    </source>
</evidence>
<sequence length="112" mass="11599">MSHSPTEVNAATALADMLTNNSPLSSSYSAVSRVSVGIDDGFTLPPLVEIHPSAYLQAHTGAILDVDASTNKGLGFVPLFNAAPATPVSLSSDQEKTSSALLTPTKTLIYKP</sequence>
<dbReference type="RefSeq" id="XP_003337793.2">
    <property type="nucleotide sequence ID" value="XM_003337745.2"/>
</dbReference>
<evidence type="ECO:0000313" key="2">
    <source>
        <dbReference type="Proteomes" id="UP000008783"/>
    </source>
</evidence>
<gene>
    <name evidence="1" type="ORF">PGTG_19107</name>
</gene>
<keyword evidence="2" id="KW-1185">Reference proteome</keyword>
<dbReference type="GeneID" id="10543720"/>
<accession>E3L9Z9</accession>
<dbReference type="InParanoid" id="E3L9Z9"/>
<proteinExistence type="predicted"/>
<reference evidence="2" key="2">
    <citation type="journal article" date="2011" name="Proc. Natl. Acad. Sci. U.S.A.">
        <title>Obligate biotrophy features unraveled by the genomic analysis of rust fungi.</title>
        <authorList>
            <person name="Duplessis S."/>
            <person name="Cuomo C.A."/>
            <person name="Lin Y.-C."/>
            <person name="Aerts A."/>
            <person name="Tisserant E."/>
            <person name="Veneault-Fourrey C."/>
            <person name="Joly D.L."/>
            <person name="Hacquard S."/>
            <person name="Amselem J."/>
            <person name="Cantarel B.L."/>
            <person name="Chiu R."/>
            <person name="Coutinho P.M."/>
            <person name="Feau N."/>
            <person name="Field M."/>
            <person name="Frey P."/>
            <person name="Gelhaye E."/>
            <person name="Goldberg J."/>
            <person name="Grabherr M.G."/>
            <person name="Kodira C.D."/>
            <person name="Kohler A."/>
            <person name="Kuees U."/>
            <person name="Lindquist E.A."/>
            <person name="Lucas S.M."/>
            <person name="Mago R."/>
            <person name="Mauceli E."/>
            <person name="Morin E."/>
            <person name="Murat C."/>
            <person name="Pangilinan J.L."/>
            <person name="Park R."/>
            <person name="Pearson M."/>
            <person name="Quesneville H."/>
            <person name="Rouhier N."/>
            <person name="Sakthikumar S."/>
            <person name="Salamov A.A."/>
            <person name="Schmutz J."/>
            <person name="Selles B."/>
            <person name="Shapiro H."/>
            <person name="Tanguay P."/>
            <person name="Tuskan G.A."/>
            <person name="Henrissat B."/>
            <person name="Van de Peer Y."/>
            <person name="Rouze P."/>
            <person name="Ellis J.G."/>
            <person name="Dodds P.N."/>
            <person name="Schein J.E."/>
            <person name="Zhong S."/>
            <person name="Hamelin R.C."/>
            <person name="Grigoriev I.V."/>
            <person name="Szabo L.J."/>
            <person name="Martin F."/>
        </authorList>
    </citation>
    <scope>NUCLEOTIDE SEQUENCE [LARGE SCALE GENOMIC DNA]</scope>
    <source>
        <strain evidence="2">CRL 75-36-700-3 / race SCCL</strain>
    </source>
</reference>
<dbReference type="KEGG" id="pgr:PGTG_19107"/>
<reference key="1">
    <citation type="submission" date="2007-01" db="EMBL/GenBank/DDBJ databases">
        <title>The Genome Sequence of Puccinia graminis f. sp. tritici Strain CRL 75-36-700-3.</title>
        <authorList>
            <consortium name="The Broad Institute Genome Sequencing Platform"/>
            <person name="Birren B."/>
            <person name="Lander E."/>
            <person name="Galagan J."/>
            <person name="Nusbaum C."/>
            <person name="Devon K."/>
            <person name="Cuomo C."/>
            <person name="Jaffe D."/>
            <person name="Butler J."/>
            <person name="Alvarez P."/>
            <person name="Gnerre S."/>
            <person name="Grabherr M."/>
            <person name="Mauceli E."/>
            <person name="Brockman W."/>
            <person name="Young S."/>
            <person name="LaButti K."/>
            <person name="Sykes S."/>
            <person name="DeCaprio D."/>
            <person name="Crawford M."/>
            <person name="Koehrsen M."/>
            <person name="Engels R."/>
            <person name="Montgomery P."/>
            <person name="Pearson M."/>
            <person name="Howarth C."/>
            <person name="Larson L."/>
            <person name="White J."/>
            <person name="Zeng Q."/>
            <person name="Kodira C."/>
            <person name="Yandava C."/>
            <person name="Alvarado L."/>
            <person name="O'Leary S."/>
            <person name="Szabo L."/>
            <person name="Dean R."/>
            <person name="Schein J."/>
        </authorList>
    </citation>
    <scope>NUCLEOTIDE SEQUENCE</scope>
    <source>
        <strain>CRL 75-36-700-3</strain>
    </source>
</reference>
<dbReference type="HOGENOM" id="CLU_2147082_0_0_1"/>
<dbReference type="Proteomes" id="UP000008783">
    <property type="component" value="Unassembled WGS sequence"/>
</dbReference>
<dbReference type="AlphaFoldDB" id="E3L9Z9"/>